<dbReference type="RefSeq" id="WP_076367946.1">
    <property type="nucleotide sequence ID" value="NZ_FTOM01000017.1"/>
</dbReference>
<dbReference type="Proteomes" id="UP000186098">
    <property type="component" value="Unassembled WGS sequence"/>
</dbReference>
<organism evidence="1 2">
    <name type="scientific">Phaeovulum vinaykumarii</name>
    <dbReference type="NCBI Taxonomy" id="407234"/>
    <lineage>
        <taxon>Bacteria</taxon>
        <taxon>Pseudomonadati</taxon>
        <taxon>Pseudomonadota</taxon>
        <taxon>Alphaproteobacteria</taxon>
        <taxon>Rhodobacterales</taxon>
        <taxon>Paracoccaceae</taxon>
        <taxon>Phaeovulum</taxon>
    </lineage>
</organism>
<evidence type="ECO:0000313" key="2">
    <source>
        <dbReference type="Proteomes" id="UP000186098"/>
    </source>
</evidence>
<dbReference type="EMBL" id="FTOM01000017">
    <property type="protein sequence ID" value="SIS93070.1"/>
    <property type="molecule type" value="Genomic_DNA"/>
</dbReference>
<dbReference type="AlphaFoldDB" id="A0A1N7N415"/>
<evidence type="ECO:0000313" key="1">
    <source>
        <dbReference type="EMBL" id="SIS93070.1"/>
    </source>
</evidence>
<reference evidence="2" key="1">
    <citation type="submission" date="2017-01" db="EMBL/GenBank/DDBJ databases">
        <authorList>
            <person name="Varghese N."/>
            <person name="Submissions S."/>
        </authorList>
    </citation>
    <scope>NUCLEOTIDE SEQUENCE [LARGE SCALE GENOMIC DNA]</scope>
    <source>
        <strain evidence="2">DSM 18714</strain>
    </source>
</reference>
<dbReference type="OrthoDB" id="10005602at2"/>
<sequence>MITFEGDERFADVEYVGMAYESTDRTLRLLVTSDPADNCEVILLRNVAAFDVLHFTRQNVVSYLDIARLAAAEHQAFVELAVGEGATITLTNNPSRDVLLGVVFVSANGATIFALCGSVEKYSSDGSALYGVMA</sequence>
<keyword evidence="2" id="KW-1185">Reference proteome</keyword>
<gene>
    <name evidence="1" type="ORF">SAMN05421795_1175</name>
</gene>
<dbReference type="STRING" id="407234.SAMN05421795_1175"/>
<proteinExistence type="predicted"/>
<protein>
    <submittedName>
        <fullName evidence="1">Uncharacterized protein</fullName>
    </submittedName>
</protein>
<accession>A0A1N7N415</accession>
<name>A0A1N7N415_9RHOB</name>